<evidence type="ECO:0000313" key="1">
    <source>
        <dbReference type="EMBL" id="NSX55969.1"/>
    </source>
</evidence>
<dbReference type="RefSeq" id="WP_174139119.1">
    <property type="nucleotide sequence ID" value="NZ_JABUFE010000009.1"/>
</dbReference>
<keyword evidence="2" id="KW-1185">Reference proteome</keyword>
<comment type="caution">
    <text evidence="1">The sequence shown here is derived from an EMBL/GenBank/DDBJ whole genome shotgun (WGS) entry which is preliminary data.</text>
</comment>
<proteinExistence type="predicted"/>
<accession>A0ABX2ISU6</accession>
<sequence>MDKSNIERFSKDWIAHIRSAPGTDMWLNSEWVVGASIEWAAKRPDILRHAIIEIAKQDLTESEFEKLGCGPLENLMVHDYEESSEAIWKHAKISGNLRAALCFVSPAPQHRADFELRLRRLGFH</sequence>
<dbReference type="Proteomes" id="UP000777935">
    <property type="component" value="Unassembled WGS sequence"/>
</dbReference>
<name>A0ABX2ISU6_9RHOB</name>
<reference evidence="1 2" key="1">
    <citation type="submission" date="2020-06" db="EMBL/GenBank/DDBJ databases">
        <title>Sulfitobacter algicola sp. nov., isolated from green algae.</title>
        <authorList>
            <person name="Wang C."/>
        </authorList>
    </citation>
    <scope>NUCLEOTIDE SEQUENCE [LARGE SCALE GENOMIC DNA]</scope>
    <source>
        <strain evidence="1 2">1151</strain>
    </source>
</reference>
<organism evidence="1 2">
    <name type="scientific">Parasulfitobacter algicola</name>
    <dbReference type="NCBI Taxonomy" id="2614809"/>
    <lineage>
        <taxon>Bacteria</taxon>
        <taxon>Pseudomonadati</taxon>
        <taxon>Pseudomonadota</taxon>
        <taxon>Alphaproteobacteria</taxon>
        <taxon>Rhodobacterales</taxon>
        <taxon>Roseobacteraceae</taxon>
        <taxon>Parasulfitobacter</taxon>
    </lineage>
</organism>
<protein>
    <submittedName>
        <fullName evidence="1">Uncharacterized protein</fullName>
    </submittedName>
</protein>
<dbReference type="EMBL" id="JABUFE010000009">
    <property type="protein sequence ID" value="NSX55969.1"/>
    <property type="molecule type" value="Genomic_DNA"/>
</dbReference>
<gene>
    <name evidence="1" type="ORF">HRQ87_14285</name>
</gene>
<evidence type="ECO:0000313" key="2">
    <source>
        <dbReference type="Proteomes" id="UP000777935"/>
    </source>
</evidence>